<organism evidence="4 5">
    <name type="scientific">Cordyceps fumosorosea (strain ARSEF 2679)</name>
    <name type="common">Isaria fumosorosea</name>
    <dbReference type="NCBI Taxonomy" id="1081104"/>
    <lineage>
        <taxon>Eukaryota</taxon>
        <taxon>Fungi</taxon>
        <taxon>Dikarya</taxon>
        <taxon>Ascomycota</taxon>
        <taxon>Pezizomycotina</taxon>
        <taxon>Sordariomycetes</taxon>
        <taxon>Hypocreomycetidae</taxon>
        <taxon>Hypocreales</taxon>
        <taxon>Cordycipitaceae</taxon>
        <taxon>Cordyceps</taxon>
    </lineage>
</organism>
<accession>A0A168B9K4</accession>
<dbReference type="PANTHER" id="PTHR39614">
    <property type="entry name" value="INTEGRAL MEMBRANE PROTEIN"/>
    <property type="match status" value="1"/>
</dbReference>
<evidence type="ECO:0000256" key="2">
    <source>
        <dbReference type="SAM" id="Phobius"/>
    </source>
</evidence>
<name>A0A168B9K4_CORFA</name>
<comment type="caution">
    <text evidence="4">The sequence shown here is derived from an EMBL/GenBank/DDBJ whole genome shotgun (WGS) entry which is preliminary data.</text>
</comment>
<feature type="transmembrane region" description="Helical" evidence="2">
    <location>
        <begin position="90"/>
        <end position="117"/>
    </location>
</feature>
<evidence type="ECO:0000313" key="5">
    <source>
        <dbReference type="Proteomes" id="UP000076744"/>
    </source>
</evidence>
<feature type="domain" description="Rhodopsin" evidence="3">
    <location>
        <begin position="28"/>
        <end position="255"/>
    </location>
</feature>
<dbReference type="InterPro" id="IPR049326">
    <property type="entry name" value="Rhodopsin_dom_fungi"/>
</dbReference>
<evidence type="ECO:0000313" key="4">
    <source>
        <dbReference type="EMBL" id="OAA69811.1"/>
    </source>
</evidence>
<reference evidence="4 5" key="1">
    <citation type="journal article" date="2016" name="Genome Biol. Evol.">
        <title>Divergent and convergent evolution of fungal pathogenicity.</title>
        <authorList>
            <person name="Shang Y."/>
            <person name="Xiao G."/>
            <person name="Zheng P."/>
            <person name="Cen K."/>
            <person name="Zhan S."/>
            <person name="Wang C."/>
        </authorList>
    </citation>
    <scope>NUCLEOTIDE SEQUENCE [LARGE SCALE GENOMIC DNA]</scope>
    <source>
        <strain evidence="4 5">ARSEF 2679</strain>
    </source>
</reference>
<gene>
    <name evidence="4" type="ORF">ISF_03081</name>
</gene>
<dbReference type="OrthoDB" id="5148393at2759"/>
<dbReference type="GeneID" id="30019373"/>
<evidence type="ECO:0000256" key="1">
    <source>
        <dbReference type="SAM" id="MobiDB-lite"/>
    </source>
</evidence>
<feature type="transmembrane region" description="Helical" evidence="2">
    <location>
        <begin position="44"/>
        <end position="69"/>
    </location>
</feature>
<feature type="region of interest" description="Disordered" evidence="1">
    <location>
        <begin position="346"/>
        <end position="375"/>
    </location>
</feature>
<keyword evidence="2" id="KW-0812">Transmembrane</keyword>
<evidence type="ECO:0000259" key="3">
    <source>
        <dbReference type="Pfam" id="PF20684"/>
    </source>
</evidence>
<dbReference type="Proteomes" id="UP000076744">
    <property type="component" value="Unassembled WGS sequence"/>
</dbReference>
<sequence>MMGKGGDVSVLACAIGLLYSLAICAFVVRVWARRRTRRWDVDDYAYTAAFIVAVAHAVLTSFCIANGYGHRAQELNASNLDAVQIGQRKAYYVAQLTYVLCFGLARMSCALSVSFAAHGTSLVWPARTTAALAGVWAVASVLCLALIDNADRPWTGIETKSIFFRWLGIESTGVLLELSLFILSTSVVWNIPLAPPRRLQLAAVFGIRLFLIPVISARLIFLQPLSSSAPAWTATAPTLLTEAALSLSVTIGCAVAALHPKAANVNEEEGGPTTLSKMGGGERYYRLDRLHSSPSKHGGGARALRVGRLRTRYRPVTPDLDWKPYQGFTEASEATAYPPRVHISSGRERADAGVEGGSGGRMTEPTTPPSTPLPMGIHRRTEVIIEYT</sequence>
<feature type="transmembrane region" description="Helical" evidence="2">
    <location>
        <begin position="129"/>
        <end position="147"/>
    </location>
</feature>
<keyword evidence="2" id="KW-0472">Membrane</keyword>
<keyword evidence="2" id="KW-1133">Transmembrane helix</keyword>
<feature type="transmembrane region" description="Helical" evidence="2">
    <location>
        <begin position="201"/>
        <end position="221"/>
    </location>
</feature>
<protein>
    <recommendedName>
        <fullName evidence="3">Rhodopsin domain-containing protein</fullName>
    </recommendedName>
</protein>
<proteinExistence type="predicted"/>
<dbReference type="EMBL" id="AZHB01000005">
    <property type="protein sequence ID" value="OAA69811.1"/>
    <property type="molecule type" value="Genomic_DNA"/>
</dbReference>
<feature type="transmembrane region" description="Helical" evidence="2">
    <location>
        <begin position="167"/>
        <end position="189"/>
    </location>
</feature>
<dbReference type="AlphaFoldDB" id="A0A168B9K4"/>
<dbReference type="Pfam" id="PF20684">
    <property type="entry name" value="Fung_rhodopsin"/>
    <property type="match status" value="1"/>
</dbReference>
<feature type="transmembrane region" description="Helical" evidence="2">
    <location>
        <begin position="12"/>
        <end position="32"/>
    </location>
</feature>
<dbReference type="RefSeq" id="XP_018706415.1">
    <property type="nucleotide sequence ID" value="XM_018846687.1"/>
</dbReference>
<keyword evidence="5" id="KW-1185">Reference proteome</keyword>
<dbReference type="PANTHER" id="PTHR39614:SF2">
    <property type="entry name" value="INTEGRAL MEMBRANE PROTEIN"/>
    <property type="match status" value="1"/>
</dbReference>